<feature type="domain" description="Pyrroline-5-carboxylate reductase dimerisation" evidence="7">
    <location>
        <begin position="172"/>
        <end position="276"/>
    </location>
</feature>
<comment type="catalytic activity">
    <reaction evidence="4">
        <text>L-proline + NADP(+) = (S)-1-pyrroline-5-carboxylate + NADPH + 2 H(+)</text>
        <dbReference type="Rhea" id="RHEA:14109"/>
        <dbReference type="ChEBI" id="CHEBI:15378"/>
        <dbReference type="ChEBI" id="CHEBI:17388"/>
        <dbReference type="ChEBI" id="CHEBI:57783"/>
        <dbReference type="ChEBI" id="CHEBI:58349"/>
        <dbReference type="ChEBI" id="CHEBI:60039"/>
        <dbReference type="EC" id="1.5.1.2"/>
    </reaction>
</comment>
<evidence type="ECO:0000313" key="9">
    <source>
        <dbReference type="Proteomes" id="UP001589813"/>
    </source>
</evidence>
<evidence type="ECO:0000256" key="5">
    <source>
        <dbReference type="NCBIfam" id="TIGR00112"/>
    </source>
</evidence>
<comment type="similarity">
    <text evidence="1 4">Belongs to the pyrroline-5-carboxylate reductase family.</text>
</comment>
<dbReference type="InterPro" id="IPR000304">
    <property type="entry name" value="Pyrroline-COOH_reductase"/>
</dbReference>
<comment type="pathway">
    <text evidence="4">Amino-acid biosynthesis; L-proline biosynthesis; L-proline from L-glutamate 5-semialdehyde: step 1/1.</text>
</comment>
<dbReference type="InterPro" id="IPR029036">
    <property type="entry name" value="P5CR_dimer"/>
</dbReference>
<evidence type="ECO:0000256" key="3">
    <source>
        <dbReference type="ARBA" id="ARBA00023002"/>
    </source>
</evidence>
<keyword evidence="3 4" id="KW-0560">Oxidoreductase</keyword>
<dbReference type="PANTHER" id="PTHR11645:SF0">
    <property type="entry name" value="PYRROLINE-5-CARBOXYLATE REDUCTASE 3"/>
    <property type="match status" value="1"/>
</dbReference>
<dbReference type="Gene3D" id="3.40.50.720">
    <property type="entry name" value="NAD(P)-binding Rossmann-like Domain"/>
    <property type="match status" value="1"/>
</dbReference>
<dbReference type="RefSeq" id="WP_377243399.1">
    <property type="nucleotide sequence ID" value="NZ_JBHLXP010000001.1"/>
</dbReference>
<feature type="domain" description="Pyrroline-5-carboxylate reductase catalytic N-terminal" evidence="6">
    <location>
        <begin position="14"/>
        <end position="110"/>
    </location>
</feature>
<sequence>MKLRQRIKSMNDNTVAFIGAGNMARCIIGGMVNTGYPAANIIAANPSRPKLDALAADFGIVVTQDNLLAVQKADVIVLSVKPQLMGEVCRQLIAGVPDISEKLFVTVAAGLPVSRYEEWLGPVRLMRTMPNSPSLVGLGVTGIFASRCSNYEKSFVDSMFSATGKTVWLDQENQINDITAVTGSAPAYFFYFMQAMAQKAELLGFSPDEAHQMVVQTALGAATMATQSSLSFADLRAQVTSKGGTTHEAIETMRNAGLELMVADAMQAAIRRAEEMAKTL</sequence>
<comment type="caution">
    <text evidence="8">The sequence shown here is derived from an EMBL/GenBank/DDBJ whole genome shotgun (WGS) entry which is preliminary data.</text>
</comment>
<keyword evidence="4" id="KW-0641">Proline biosynthesis</keyword>
<dbReference type="Pfam" id="PF03807">
    <property type="entry name" value="F420_oxidored"/>
    <property type="match status" value="1"/>
</dbReference>
<reference evidence="8 9" key="1">
    <citation type="submission" date="2024-09" db="EMBL/GenBank/DDBJ databases">
        <authorList>
            <person name="Sun Q."/>
            <person name="Mori K."/>
        </authorList>
    </citation>
    <scope>NUCLEOTIDE SEQUENCE [LARGE SCALE GENOMIC DNA]</scope>
    <source>
        <strain evidence="8 9">KCTC 23315</strain>
    </source>
</reference>
<dbReference type="InterPro" id="IPR008927">
    <property type="entry name" value="6-PGluconate_DH-like_C_sf"/>
</dbReference>
<organism evidence="8 9">
    <name type="scientific">Rheinheimera tilapiae</name>
    <dbReference type="NCBI Taxonomy" id="875043"/>
    <lineage>
        <taxon>Bacteria</taxon>
        <taxon>Pseudomonadati</taxon>
        <taxon>Pseudomonadota</taxon>
        <taxon>Gammaproteobacteria</taxon>
        <taxon>Chromatiales</taxon>
        <taxon>Chromatiaceae</taxon>
        <taxon>Rheinheimera</taxon>
    </lineage>
</organism>
<accession>A0ABV6BBB2</accession>
<evidence type="ECO:0000256" key="1">
    <source>
        <dbReference type="ARBA" id="ARBA00005525"/>
    </source>
</evidence>
<dbReference type="PANTHER" id="PTHR11645">
    <property type="entry name" value="PYRROLINE-5-CARBOXYLATE REDUCTASE"/>
    <property type="match status" value="1"/>
</dbReference>
<comment type="catalytic activity">
    <reaction evidence="4">
        <text>L-proline + NAD(+) = (S)-1-pyrroline-5-carboxylate + NADH + 2 H(+)</text>
        <dbReference type="Rhea" id="RHEA:14105"/>
        <dbReference type="ChEBI" id="CHEBI:15378"/>
        <dbReference type="ChEBI" id="CHEBI:17388"/>
        <dbReference type="ChEBI" id="CHEBI:57540"/>
        <dbReference type="ChEBI" id="CHEBI:57945"/>
        <dbReference type="ChEBI" id="CHEBI:60039"/>
        <dbReference type="EC" id="1.5.1.2"/>
    </reaction>
</comment>
<protein>
    <recommendedName>
        <fullName evidence="4 5">Pyrroline-5-carboxylate reductase</fullName>
        <shortName evidence="4">P5C reductase</shortName>
        <shortName evidence="4">P5CR</shortName>
        <ecNumber evidence="4 5">1.5.1.2</ecNumber>
    </recommendedName>
    <alternativeName>
        <fullName evidence="4">PCA reductase</fullName>
    </alternativeName>
</protein>
<proteinExistence type="inferred from homology"/>
<dbReference type="InterPro" id="IPR036291">
    <property type="entry name" value="NAD(P)-bd_dom_sf"/>
</dbReference>
<keyword evidence="2 4" id="KW-0521">NADP</keyword>
<dbReference type="Gene3D" id="1.10.3730.10">
    <property type="entry name" value="ProC C-terminal domain-like"/>
    <property type="match status" value="1"/>
</dbReference>
<keyword evidence="4" id="KW-0963">Cytoplasm</keyword>
<evidence type="ECO:0000259" key="7">
    <source>
        <dbReference type="Pfam" id="PF14748"/>
    </source>
</evidence>
<name>A0ABV6BBB2_9GAMM</name>
<comment type="function">
    <text evidence="4">Catalyzes the reduction of 1-pyrroline-5-carboxylate (PCA) to L-proline.</text>
</comment>
<evidence type="ECO:0000256" key="2">
    <source>
        <dbReference type="ARBA" id="ARBA00022857"/>
    </source>
</evidence>
<dbReference type="SUPFAM" id="SSF48179">
    <property type="entry name" value="6-phosphogluconate dehydrogenase C-terminal domain-like"/>
    <property type="match status" value="1"/>
</dbReference>
<dbReference type="EC" id="1.5.1.2" evidence="4 5"/>
<evidence type="ECO:0000256" key="4">
    <source>
        <dbReference type="HAMAP-Rule" id="MF_01925"/>
    </source>
</evidence>
<dbReference type="InterPro" id="IPR028939">
    <property type="entry name" value="P5C_Rdtase_cat_N"/>
</dbReference>
<dbReference type="EMBL" id="JBHLXP010000001">
    <property type="protein sequence ID" value="MFC0048167.1"/>
    <property type="molecule type" value="Genomic_DNA"/>
</dbReference>
<dbReference type="GO" id="GO:0004735">
    <property type="term" value="F:pyrroline-5-carboxylate reductase activity"/>
    <property type="evidence" value="ECO:0007669"/>
    <property type="project" value="UniProtKB-EC"/>
</dbReference>
<dbReference type="Proteomes" id="UP001589813">
    <property type="component" value="Unassembled WGS sequence"/>
</dbReference>
<dbReference type="Pfam" id="PF14748">
    <property type="entry name" value="P5CR_dimer"/>
    <property type="match status" value="1"/>
</dbReference>
<comment type="subcellular location">
    <subcellularLocation>
        <location evidence="4">Cytoplasm</location>
    </subcellularLocation>
</comment>
<gene>
    <name evidence="4 8" type="primary">proC</name>
    <name evidence="8" type="ORF">ACFFJP_07670</name>
</gene>
<dbReference type="PIRSF" id="PIRSF000193">
    <property type="entry name" value="Pyrrol-5-carb_rd"/>
    <property type="match status" value="1"/>
</dbReference>
<dbReference type="SUPFAM" id="SSF51735">
    <property type="entry name" value="NAD(P)-binding Rossmann-fold domains"/>
    <property type="match status" value="1"/>
</dbReference>
<evidence type="ECO:0000259" key="6">
    <source>
        <dbReference type="Pfam" id="PF03807"/>
    </source>
</evidence>
<evidence type="ECO:0000313" key="8">
    <source>
        <dbReference type="EMBL" id="MFC0048167.1"/>
    </source>
</evidence>
<dbReference type="NCBIfam" id="TIGR00112">
    <property type="entry name" value="proC"/>
    <property type="match status" value="1"/>
</dbReference>
<dbReference type="HAMAP" id="MF_01925">
    <property type="entry name" value="P5C_reductase"/>
    <property type="match status" value="1"/>
</dbReference>
<keyword evidence="4" id="KW-0028">Amino-acid biosynthesis</keyword>
<keyword evidence="9" id="KW-1185">Reference proteome</keyword>